<sequence>MARLDPRTLDLVLCTLYFLTGDTTHARYPLEAIMRRTPPEYRGLVKKALEELRRKGLVYRAGGKGKTYGLTREGLEQAREACMQE</sequence>
<dbReference type="EMBL" id="BDMD01000015">
    <property type="protein sequence ID" value="GBF08653.1"/>
    <property type="molecule type" value="Genomic_DNA"/>
</dbReference>
<gene>
    <name evidence="1" type="ORF">apy_03780</name>
</gene>
<evidence type="ECO:0000313" key="2">
    <source>
        <dbReference type="Proteomes" id="UP000291213"/>
    </source>
</evidence>
<protein>
    <recommendedName>
        <fullName evidence="3">ArnR1-like winged helix-turn-helix domain-containing protein</fullName>
    </recommendedName>
</protein>
<comment type="caution">
    <text evidence="1">The sequence shown here is derived from an EMBL/GenBank/DDBJ whole genome shotgun (WGS) entry which is preliminary data.</text>
</comment>
<dbReference type="AlphaFoldDB" id="A0A401H8D1"/>
<reference evidence="1 2" key="1">
    <citation type="submission" date="2017-02" db="EMBL/GenBank/DDBJ databases">
        <title>isolation and characterization of a novel temperate virus Aeropyrum globular virus 1 infecting hyperthermophilic archaeon Aeropyrum.</title>
        <authorList>
            <person name="Yumiya M."/>
            <person name="Yoshida T."/>
            <person name="Sako Y."/>
        </authorList>
    </citation>
    <scope>NUCLEOTIDE SEQUENCE [LARGE SCALE GENOMIC DNA]</scope>
    <source>
        <strain evidence="1 2">YK1-12-2013</strain>
    </source>
</reference>
<accession>A0A401H8D1</accession>
<evidence type="ECO:0000313" key="1">
    <source>
        <dbReference type="EMBL" id="GBF08653.1"/>
    </source>
</evidence>
<dbReference type="Proteomes" id="UP000291213">
    <property type="component" value="Unassembled WGS sequence"/>
</dbReference>
<evidence type="ECO:0008006" key="3">
    <source>
        <dbReference type="Google" id="ProtNLM"/>
    </source>
</evidence>
<name>A0A401H8D1_AERPX</name>
<proteinExistence type="predicted"/>
<dbReference type="RefSeq" id="WP_131159707.1">
    <property type="nucleotide sequence ID" value="NZ_BDMD01000015.1"/>
</dbReference>
<organism evidence="1 2">
    <name type="scientific">Aeropyrum pernix</name>
    <dbReference type="NCBI Taxonomy" id="56636"/>
    <lineage>
        <taxon>Archaea</taxon>
        <taxon>Thermoproteota</taxon>
        <taxon>Thermoprotei</taxon>
        <taxon>Desulfurococcales</taxon>
        <taxon>Desulfurococcaceae</taxon>
        <taxon>Aeropyrum</taxon>
    </lineage>
</organism>